<feature type="compositionally biased region" description="Low complexity" evidence="3">
    <location>
        <begin position="120"/>
        <end position="131"/>
    </location>
</feature>
<dbReference type="RefSeq" id="XP_014679081.1">
    <property type="nucleotide sequence ID" value="XM_014823595.1"/>
</dbReference>
<dbReference type="PANTHER" id="PTHR18063:SF6">
    <property type="entry name" value="UBIQUITIN CARBOXYL-TERMINAL HYDROLASE"/>
    <property type="match status" value="1"/>
</dbReference>
<reference evidence="6" key="1">
    <citation type="submission" date="2025-08" db="UniProtKB">
        <authorList>
            <consortium name="RefSeq"/>
        </authorList>
    </citation>
    <scope>IDENTIFICATION</scope>
</reference>
<accession>A0ABM1F3R0</accession>
<feature type="region of interest" description="Disordered" evidence="3">
    <location>
        <begin position="106"/>
        <end position="174"/>
    </location>
</feature>
<dbReference type="InterPro" id="IPR007518">
    <property type="entry name" value="MINDY"/>
</dbReference>
<keyword evidence="2" id="KW-0788">Thiol protease</keyword>
<dbReference type="Pfam" id="PF04424">
    <property type="entry name" value="MINDY_DUB"/>
    <property type="match status" value="1"/>
</dbReference>
<protein>
    <recommendedName>
        <fullName evidence="2">Ubiquitin carboxyl-terminal hydrolase</fullName>
        <ecNumber evidence="2">3.4.19.12</ecNumber>
    </recommendedName>
</protein>
<evidence type="ECO:0000313" key="6">
    <source>
        <dbReference type="RefSeq" id="XP_014679081.1"/>
    </source>
</evidence>
<dbReference type="PANTHER" id="PTHR18063">
    <property type="entry name" value="NF-E2 INDUCIBLE PROTEIN"/>
    <property type="match status" value="1"/>
</dbReference>
<keyword evidence="5" id="KW-1185">Reference proteome</keyword>
<feature type="non-terminal residue" evidence="6">
    <location>
        <position position="522"/>
    </location>
</feature>
<dbReference type="Proteomes" id="UP000695022">
    <property type="component" value="Unplaced"/>
</dbReference>
<feature type="compositionally biased region" description="Low complexity" evidence="3">
    <location>
        <begin position="146"/>
        <end position="159"/>
    </location>
</feature>
<evidence type="ECO:0000313" key="5">
    <source>
        <dbReference type="Proteomes" id="UP000695022"/>
    </source>
</evidence>
<comment type="catalytic activity">
    <reaction evidence="2">
        <text>Thiol-dependent hydrolysis of ester, thioester, amide, peptide and isopeptide bonds formed by the C-terminal Gly of ubiquitin (a 76-residue protein attached to proteins as an intracellular targeting signal).</text>
        <dbReference type="EC" id="3.4.19.12"/>
    </reaction>
</comment>
<gene>
    <name evidence="6" type="primary">LOC106818928</name>
</gene>
<comment type="similarity">
    <text evidence="1 2">Belongs to the MINDY deubiquitinase family. FAM63 subfamily.</text>
</comment>
<feature type="compositionally biased region" description="Basic and acidic residues" evidence="3">
    <location>
        <begin position="108"/>
        <end position="119"/>
    </location>
</feature>
<comment type="function">
    <text evidence="2">Hydrolase that can specifically remove 'Lys-48'-linked conjugated ubiquitin from proteins. Has exodeubiquitinase activity and has a preference for long polyubiquitin chains. May play a regulatory role at the level of protein turnover.</text>
</comment>
<feature type="region of interest" description="Disordered" evidence="3">
    <location>
        <begin position="499"/>
        <end position="522"/>
    </location>
</feature>
<evidence type="ECO:0000256" key="2">
    <source>
        <dbReference type="RuleBase" id="RU367139"/>
    </source>
</evidence>
<feature type="domain" description="MINDY deubiquitinase" evidence="4">
    <location>
        <begin position="172"/>
        <end position="421"/>
    </location>
</feature>
<evidence type="ECO:0000259" key="4">
    <source>
        <dbReference type="Pfam" id="PF04424"/>
    </source>
</evidence>
<dbReference type="GeneID" id="106818928"/>
<dbReference type="EC" id="3.4.19.12" evidence="2"/>
<keyword evidence="2" id="KW-0833">Ubl conjugation pathway</keyword>
<keyword evidence="2" id="KW-0645">Protease</keyword>
<evidence type="ECO:0000256" key="1">
    <source>
        <dbReference type="ARBA" id="ARBA00006616"/>
    </source>
</evidence>
<proteinExistence type="inferred from homology"/>
<feature type="region of interest" description="Disordered" evidence="3">
    <location>
        <begin position="1"/>
        <end position="62"/>
    </location>
</feature>
<name>A0ABM1F3R0_PRICU</name>
<evidence type="ECO:0000256" key="3">
    <source>
        <dbReference type="SAM" id="MobiDB-lite"/>
    </source>
</evidence>
<organism evidence="5 6">
    <name type="scientific">Priapulus caudatus</name>
    <name type="common">Priapulid worm</name>
    <dbReference type="NCBI Taxonomy" id="37621"/>
    <lineage>
        <taxon>Eukaryota</taxon>
        <taxon>Metazoa</taxon>
        <taxon>Ecdysozoa</taxon>
        <taxon>Scalidophora</taxon>
        <taxon>Priapulida</taxon>
        <taxon>Priapulimorpha</taxon>
        <taxon>Priapulimorphida</taxon>
        <taxon>Priapulidae</taxon>
        <taxon>Priapulus</taxon>
    </lineage>
</organism>
<keyword evidence="2" id="KW-0378">Hydrolase</keyword>
<sequence>MEENGSSAAGASTAAAPPSSSTTTTSECSSASNNDGADTQRGVGDGSTDDDYNSSHATTDKTMTNKDIGDLITTATVAATTVAATTVAGATISTATVAVDARTLNITESERESEPDSESKVSNSAAASAVSPTDGGATAKSASVDSGMGASASTASSTPSGGGGGSGGPSPHRVKWIAWGGARAPVVTQNENGPCPLIAVMNVLALKSRVKLPPATVAVTTAELMQHVGNCILEQVPKNISEGAQLNYEQNMHDAIAVLPKLQTGLDVNVKFTGVRDFEYTPECIIFDLLDIPLYHGWLVDPQSPDTLSAVGTHSYNQLVEKIIRSKPSGHAEEVTEGLLAEQFLERSASQLTYHGLCELIVALKEEELAVFFRNNHFSTLYKHKDELFLLVTDQGFLGEANVVWETLSNVEGDGHFVDAQLLTCPAAATTTFASQPAVVDEAQQVDQDYLVALSLQEEQNVAGRKIAEWEEYKANLGLQPEISDRELARRLQEEENAMATAAAAAAQAGDTASSQQQQQQQ</sequence>
<feature type="compositionally biased region" description="Low complexity" evidence="3">
    <location>
        <begin position="1"/>
        <end position="32"/>
    </location>
</feature>
<dbReference type="InterPro" id="IPR033979">
    <property type="entry name" value="MINDY_domain"/>
</dbReference>